<dbReference type="EMBL" id="UINC01001701">
    <property type="protein sequence ID" value="SUZ86819.1"/>
    <property type="molecule type" value="Genomic_DNA"/>
</dbReference>
<evidence type="ECO:0000256" key="4">
    <source>
        <dbReference type="ARBA" id="ARBA00023136"/>
    </source>
</evidence>
<evidence type="ECO:0000256" key="3">
    <source>
        <dbReference type="ARBA" id="ARBA00022989"/>
    </source>
</evidence>
<proteinExistence type="predicted"/>
<dbReference type="InterPro" id="IPR002035">
    <property type="entry name" value="VWF_A"/>
</dbReference>
<evidence type="ECO:0000256" key="2">
    <source>
        <dbReference type="ARBA" id="ARBA00022692"/>
    </source>
</evidence>
<keyword evidence="1" id="KW-1003">Cell membrane</keyword>
<keyword evidence="3" id="KW-1133">Transmembrane helix</keyword>
<dbReference type="SMART" id="SM00327">
    <property type="entry name" value="VWA"/>
    <property type="match status" value="1"/>
</dbReference>
<evidence type="ECO:0000256" key="1">
    <source>
        <dbReference type="ARBA" id="ARBA00022475"/>
    </source>
</evidence>
<keyword evidence="2" id="KW-0812">Transmembrane</keyword>
<reference evidence="6" key="1">
    <citation type="submission" date="2018-05" db="EMBL/GenBank/DDBJ databases">
        <authorList>
            <person name="Lanie J.A."/>
            <person name="Ng W.-L."/>
            <person name="Kazmierczak K.M."/>
            <person name="Andrzejewski T.M."/>
            <person name="Davidsen T.M."/>
            <person name="Wayne K.J."/>
            <person name="Tettelin H."/>
            <person name="Glass J.I."/>
            <person name="Rusch D."/>
            <person name="Podicherti R."/>
            <person name="Tsui H.-C.T."/>
            <person name="Winkler M.E."/>
        </authorList>
    </citation>
    <scope>NUCLEOTIDE SEQUENCE</scope>
</reference>
<dbReference type="SUPFAM" id="SSF53300">
    <property type="entry name" value="vWA-like"/>
    <property type="match status" value="1"/>
</dbReference>
<accession>A0A381R7P1</accession>
<dbReference type="AlphaFoldDB" id="A0A381R7P1"/>
<dbReference type="PROSITE" id="PS50234">
    <property type="entry name" value="VWFA"/>
    <property type="match status" value="1"/>
</dbReference>
<dbReference type="PANTHER" id="PTHR22550">
    <property type="entry name" value="SPORE GERMINATION PROTEIN"/>
    <property type="match status" value="1"/>
</dbReference>
<dbReference type="InterPro" id="IPR050768">
    <property type="entry name" value="UPF0353/GerABKA_families"/>
</dbReference>
<sequence length="326" mass="35777">MAFLIVQFGLWVFWRLKDGKPGSIYKNASENVAAVSRKNIDADRLQWKNRIILAGLAVLALAASGPQIGTRVRPIERKGVDLVIALDTSTSMNAEDITPSRLEKAKFELGRLIRHLKGDRVAIIVFAGSSHLYLPLTTDYEAALLFLNEIDTDMIPTQGTALSSAMNTALSAYTEESDKFKVMLLVSDGEDHEGQAVELAAKAANAGLMINTVGVGSKAGSLIPEKSKDKKTTQYKRDRDGKLITSSLDETILKEIAAAGNGSFFWFGNTQDTYKEIAGAIANMEKKTISTHEFSEYEDRYQSFALVAFCFLVVGFVMPTRPKVRP</sequence>
<evidence type="ECO:0000259" key="5">
    <source>
        <dbReference type="PROSITE" id="PS50234"/>
    </source>
</evidence>
<evidence type="ECO:0000313" key="6">
    <source>
        <dbReference type="EMBL" id="SUZ86819.1"/>
    </source>
</evidence>
<protein>
    <recommendedName>
        <fullName evidence="5">VWFA domain-containing protein</fullName>
    </recommendedName>
</protein>
<gene>
    <name evidence="6" type="ORF">METZ01_LOCUS39673</name>
</gene>
<keyword evidence="4" id="KW-0472">Membrane</keyword>
<dbReference type="PANTHER" id="PTHR22550:SF5">
    <property type="entry name" value="LEUCINE ZIPPER PROTEIN 4"/>
    <property type="match status" value="1"/>
</dbReference>
<dbReference type="InterPro" id="IPR036465">
    <property type="entry name" value="vWFA_dom_sf"/>
</dbReference>
<name>A0A381R7P1_9ZZZZ</name>
<feature type="domain" description="VWFA" evidence="5">
    <location>
        <begin position="81"/>
        <end position="256"/>
    </location>
</feature>
<organism evidence="6">
    <name type="scientific">marine metagenome</name>
    <dbReference type="NCBI Taxonomy" id="408172"/>
    <lineage>
        <taxon>unclassified sequences</taxon>
        <taxon>metagenomes</taxon>
        <taxon>ecological metagenomes</taxon>
    </lineage>
</organism>
<dbReference type="Pfam" id="PF13519">
    <property type="entry name" value="VWA_2"/>
    <property type="match status" value="1"/>
</dbReference>
<dbReference type="Gene3D" id="3.40.50.410">
    <property type="entry name" value="von Willebrand factor, type A domain"/>
    <property type="match status" value="1"/>
</dbReference>